<accession>A0A9D3X002</accession>
<dbReference type="EMBL" id="JAHDVG010000484">
    <property type="protein sequence ID" value="KAH1169998.1"/>
    <property type="molecule type" value="Genomic_DNA"/>
</dbReference>
<dbReference type="AlphaFoldDB" id="A0A9D3X002"/>
<protein>
    <submittedName>
        <fullName evidence="1">Uncharacterized protein</fullName>
    </submittedName>
</protein>
<sequence>MHIVYCVHENVLVGCKPTRTFSPGFGEVASFLSWAPSDPLSSKSFSIPHTPVTGPDYTVSADLPAKDFDIPSSPRLYKFKHNCYSSLFFLRADEVHEGFFCFLNLSSPVPTQCFYSHCSFNAHTIWESRRQSWESYH</sequence>
<evidence type="ECO:0000313" key="2">
    <source>
        <dbReference type="Proteomes" id="UP000827986"/>
    </source>
</evidence>
<gene>
    <name evidence="1" type="ORF">KIL84_000983</name>
</gene>
<proteinExistence type="predicted"/>
<name>A0A9D3X002_9SAUR</name>
<keyword evidence="2" id="KW-1185">Reference proteome</keyword>
<reference evidence="1" key="1">
    <citation type="submission" date="2021-09" db="EMBL/GenBank/DDBJ databases">
        <title>The genome of Mauremys mutica provides insights into the evolution of semi-aquatic lifestyle.</title>
        <authorList>
            <person name="Gong S."/>
            <person name="Gao Y."/>
        </authorList>
    </citation>
    <scope>NUCLEOTIDE SEQUENCE</scope>
    <source>
        <strain evidence="1">MM-2020</strain>
        <tissue evidence="1">Muscle</tissue>
    </source>
</reference>
<dbReference type="Proteomes" id="UP000827986">
    <property type="component" value="Unassembled WGS sequence"/>
</dbReference>
<comment type="caution">
    <text evidence="1">The sequence shown here is derived from an EMBL/GenBank/DDBJ whole genome shotgun (WGS) entry which is preliminary data.</text>
</comment>
<evidence type="ECO:0000313" key="1">
    <source>
        <dbReference type="EMBL" id="KAH1169998.1"/>
    </source>
</evidence>
<organism evidence="1 2">
    <name type="scientific">Mauremys mutica</name>
    <name type="common">yellowpond turtle</name>
    <dbReference type="NCBI Taxonomy" id="74926"/>
    <lineage>
        <taxon>Eukaryota</taxon>
        <taxon>Metazoa</taxon>
        <taxon>Chordata</taxon>
        <taxon>Craniata</taxon>
        <taxon>Vertebrata</taxon>
        <taxon>Euteleostomi</taxon>
        <taxon>Archelosauria</taxon>
        <taxon>Testudinata</taxon>
        <taxon>Testudines</taxon>
        <taxon>Cryptodira</taxon>
        <taxon>Durocryptodira</taxon>
        <taxon>Testudinoidea</taxon>
        <taxon>Geoemydidae</taxon>
        <taxon>Geoemydinae</taxon>
        <taxon>Mauremys</taxon>
    </lineage>
</organism>